<organism evidence="2 3">
    <name type="scientific">Heliornis fulica</name>
    <name type="common">sungrebe</name>
    <dbReference type="NCBI Taxonomy" id="54369"/>
    <lineage>
        <taxon>Eukaryota</taxon>
        <taxon>Metazoa</taxon>
        <taxon>Chordata</taxon>
        <taxon>Craniata</taxon>
        <taxon>Vertebrata</taxon>
        <taxon>Euteleostomi</taxon>
        <taxon>Archelosauria</taxon>
        <taxon>Archosauria</taxon>
        <taxon>Dinosauria</taxon>
        <taxon>Saurischia</taxon>
        <taxon>Theropoda</taxon>
        <taxon>Coelurosauria</taxon>
        <taxon>Aves</taxon>
        <taxon>Neognathae</taxon>
        <taxon>Neoaves</taxon>
        <taxon>Gruiformes</taxon>
        <taxon>Heliornithidae</taxon>
        <taxon>Heliornis</taxon>
    </lineage>
</organism>
<proteinExistence type="predicted"/>
<comment type="caution">
    <text evidence="2">The sequence shown here is derived from an EMBL/GenBank/DDBJ whole genome shotgun (WGS) entry which is preliminary data.</text>
</comment>
<dbReference type="EMBL" id="VXBZ01007535">
    <property type="protein sequence ID" value="NXP50981.1"/>
    <property type="molecule type" value="Genomic_DNA"/>
</dbReference>
<accession>A0A7L2AVE2</accession>
<dbReference type="AlphaFoldDB" id="A0A7L2AVE2"/>
<feature type="non-terminal residue" evidence="2">
    <location>
        <position position="1"/>
    </location>
</feature>
<dbReference type="Proteomes" id="UP000590868">
    <property type="component" value="Unassembled WGS sequence"/>
</dbReference>
<reference evidence="2 3" key="1">
    <citation type="submission" date="2019-09" db="EMBL/GenBank/DDBJ databases">
        <title>Bird 10,000 Genomes (B10K) Project - Family phase.</title>
        <authorList>
            <person name="Zhang G."/>
        </authorList>
    </citation>
    <scope>NUCLEOTIDE SEQUENCE [LARGE SCALE GENOMIC DNA]</scope>
    <source>
        <strain evidence="2">B10K-DU-001-55</strain>
        <tissue evidence="2">Muscle</tissue>
    </source>
</reference>
<protein>
    <submittedName>
        <fullName evidence="2">SBNO2 protein</fullName>
    </submittedName>
</protein>
<name>A0A7L2AVE2_9GRUI</name>
<sequence>GLHAAGHRLMPSAHPAMDGGTNYPQHEHQQSGDTLCGIPLSQLSMPAMEDSMLGTDAWNSCYAASLPTSSFPSENQQYFNPPPDFCMNPSSRLHFFNANYPSVDPTDFLSKNGDFPQDSSYLDELSNNNSLFSSPADSLSDIVDPKDFLCADSLSHVPSLWDVNTTQQNQVQVQAAPLPSSPSHS</sequence>
<keyword evidence="3" id="KW-1185">Reference proteome</keyword>
<evidence type="ECO:0000313" key="2">
    <source>
        <dbReference type="EMBL" id="NXP50981.1"/>
    </source>
</evidence>
<feature type="non-terminal residue" evidence="2">
    <location>
        <position position="185"/>
    </location>
</feature>
<evidence type="ECO:0000313" key="3">
    <source>
        <dbReference type="Proteomes" id="UP000590868"/>
    </source>
</evidence>
<dbReference type="OrthoDB" id="8943527at2759"/>
<feature type="region of interest" description="Disordered" evidence="1">
    <location>
        <begin position="1"/>
        <end position="32"/>
    </location>
</feature>
<gene>
    <name evidence="2" type="primary">Sbno2_1</name>
    <name evidence="2" type="ORF">HELFUL_R14872</name>
</gene>
<evidence type="ECO:0000256" key="1">
    <source>
        <dbReference type="SAM" id="MobiDB-lite"/>
    </source>
</evidence>